<evidence type="ECO:0000259" key="7">
    <source>
        <dbReference type="Pfam" id="PF04349"/>
    </source>
</evidence>
<comment type="subcellular location">
    <subcellularLocation>
        <location evidence="1 6">Periplasm</location>
    </subcellularLocation>
</comment>
<dbReference type="HAMAP" id="MF_01069">
    <property type="entry name" value="MdoG_OpgG"/>
    <property type="match status" value="1"/>
</dbReference>
<evidence type="ECO:0000256" key="1">
    <source>
        <dbReference type="ARBA" id="ARBA00004418"/>
    </source>
</evidence>
<dbReference type="Gene3D" id="2.70.98.10">
    <property type="match status" value="1"/>
</dbReference>
<dbReference type="UniPathway" id="UPA00637"/>
<dbReference type="PANTHER" id="PTHR30504">
    <property type="entry name" value="GLUCANS BIOSYNTHESIS PROTEIN"/>
    <property type="match status" value="1"/>
</dbReference>
<dbReference type="InterPro" id="IPR014718">
    <property type="entry name" value="GH-type_carb-bd"/>
</dbReference>
<evidence type="ECO:0000313" key="9">
    <source>
        <dbReference type="Proteomes" id="UP000515291"/>
    </source>
</evidence>
<comment type="pathway">
    <text evidence="2 6">Glycan metabolism; osmoregulated periplasmic glucan (OPG) biosynthesis.</text>
</comment>
<dbReference type="InterPro" id="IPR014756">
    <property type="entry name" value="Ig_E-set"/>
</dbReference>
<dbReference type="InterPro" id="IPR007444">
    <property type="entry name" value="Glucan_biosyn_MdoG_C"/>
</dbReference>
<dbReference type="Proteomes" id="UP000515291">
    <property type="component" value="Chromosome"/>
</dbReference>
<dbReference type="PANTHER" id="PTHR30504:SF2">
    <property type="entry name" value="GLUCANS BIOSYNTHESIS PROTEIN G"/>
    <property type="match status" value="1"/>
</dbReference>
<dbReference type="SUPFAM" id="SSF81296">
    <property type="entry name" value="E set domains"/>
    <property type="match status" value="1"/>
</dbReference>
<reference evidence="9" key="1">
    <citation type="journal article" date="2020" name="Mol. Plant Microbe">
        <title>Rhizobial microsymbionts of the narrowly endemic Oxytropis species growing in Kamchatka are characterized by significant genetic diversity and possess a set of genes that are associated with T3SS and T6SS secretion systems and can affect the development of symbiosis.</title>
        <authorList>
            <person name="Safronova V."/>
            <person name="Guro P."/>
            <person name="Sazanova A."/>
            <person name="Kuznetsova I."/>
            <person name="Belimov A."/>
            <person name="Yakubov V."/>
            <person name="Chirak E."/>
            <person name="Afonin A."/>
            <person name="Gogolev Y."/>
            <person name="Andronov E."/>
            <person name="Tikhonovich I."/>
        </authorList>
    </citation>
    <scope>NUCLEOTIDE SEQUENCE [LARGE SCALE GENOMIC DNA]</scope>
    <source>
        <strain evidence="9">581</strain>
    </source>
</reference>
<evidence type="ECO:0000256" key="4">
    <source>
        <dbReference type="ARBA" id="ARBA00022729"/>
    </source>
</evidence>
<name>A0A7G6U143_9BRAD</name>
<dbReference type="EMBL" id="CP050292">
    <property type="protein sequence ID" value="QND72725.1"/>
    <property type="molecule type" value="Genomic_DNA"/>
</dbReference>
<dbReference type="GO" id="GO:0030246">
    <property type="term" value="F:carbohydrate binding"/>
    <property type="evidence" value="ECO:0007669"/>
    <property type="project" value="InterPro"/>
</dbReference>
<dbReference type="GO" id="GO:0030288">
    <property type="term" value="C:outer membrane-bounded periplasmic space"/>
    <property type="evidence" value="ECO:0007669"/>
    <property type="project" value="TreeGrafter"/>
</dbReference>
<keyword evidence="5 6" id="KW-0574">Periplasm</keyword>
<evidence type="ECO:0000256" key="6">
    <source>
        <dbReference type="HAMAP-Rule" id="MF_01069"/>
    </source>
</evidence>
<feature type="domain" description="Glucan biosynthesis periplasmic MdoG C-terminal" evidence="7">
    <location>
        <begin position="48"/>
        <end position="516"/>
    </location>
</feature>
<evidence type="ECO:0000256" key="3">
    <source>
        <dbReference type="ARBA" id="ARBA00009284"/>
    </source>
</evidence>
<evidence type="ECO:0000313" key="8">
    <source>
        <dbReference type="EMBL" id="QND72725.1"/>
    </source>
</evidence>
<evidence type="ECO:0000256" key="2">
    <source>
        <dbReference type="ARBA" id="ARBA00005001"/>
    </source>
</evidence>
<proteinExistence type="inferred from homology"/>
<evidence type="ECO:0000256" key="5">
    <source>
        <dbReference type="ARBA" id="ARBA00022764"/>
    </source>
</evidence>
<gene>
    <name evidence="6" type="primary">opgG</name>
    <name evidence="8" type="ORF">HB776_16895</name>
</gene>
<dbReference type="SUPFAM" id="SSF74650">
    <property type="entry name" value="Galactose mutarotase-like"/>
    <property type="match status" value="1"/>
</dbReference>
<dbReference type="FunFam" id="2.70.98.10:FF:000001">
    <property type="entry name" value="Glucans biosynthesis protein G"/>
    <property type="match status" value="1"/>
</dbReference>
<organism evidence="8 9">
    <name type="scientific">Tardiphaga robiniae</name>
    <dbReference type="NCBI Taxonomy" id="943830"/>
    <lineage>
        <taxon>Bacteria</taxon>
        <taxon>Pseudomonadati</taxon>
        <taxon>Pseudomonadota</taxon>
        <taxon>Alphaproteobacteria</taxon>
        <taxon>Hyphomicrobiales</taxon>
        <taxon>Nitrobacteraceae</taxon>
        <taxon>Tardiphaga</taxon>
    </lineage>
</organism>
<dbReference type="Pfam" id="PF04349">
    <property type="entry name" value="MdoG"/>
    <property type="match status" value="1"/>
</dbReference>
<dbReference type="GO" id="GO:0051274">
    <property type="term" value="P:beta-glucan biosynthetic process"/>
    <property type="evidence" value="ECO:0007669"/>
    <property type="project" value="TreeGrafter"/>
</dbReference>
<dbReference type="InterPro" id="IPR013783">
    <property type="entry name" value="Ig-like_fold"/>
</dbReference>
<keyword evidence="4 6" id="KW-0732">Signal</keyword>
<dbReference type="InterPro" id="IPR014438">
    <property type="entry name" value="Glucan_biosyn_MdoG/MdoD"/>
</dbReference>
<dbReference type="AlphaFoldDB" id="A0A7G6U143"/>
<dbReference type="InterPro" id="IPR011013">
    <property type="entry name" value="Gal_mutarotase_sf_dom"/>
</dbReference>
<accession>A0A7G6U143</accession>
<dbReference type="PIRSF" id="PIRSF006281">
    <property type="entry name" value="MdoG"/>
    <property type="match status" value="1"/>
</dbReference>
<comment type="similarity">
    <text evidence="3 6">Belongs to the OpgD/OpgG family.</text>
</comment>
<dbReference type="InterPro" id="IPR023704">
    <property type="entry name" value="MdoG_OpgG"/>
</dbReference>
<protein>
    <recommendedName>
        <fullName evidence="6">Glucans biosynthesis protein G</fullName>
    </recommendedName>
</protein>
<dbReference type="KEGG" id="trb:HB776_16895"/>
<dbReference type="Gene3D" id="2.60.40.10">
    <property type="entry name" value="Immunoglobulins"/>
    <property type="match status" value="1"/>
</dbReference>
<sequence length="518" mass="58016">MVQRVLLHITLAFGDTLNRRQLLGASAALPLMTIIPRSARAAPGPVPFDAAVVRQMAREAAAKAFKAPDNKLPDSLKDLDYDRYRALRFNPEKALWRGEKLPFEVQFFHRGSFYTNRVDIYEVANGQATQVPYQPEHFSFGATPPPPAGADLGFGGFRLHAPINKPDYYDEVCVFLGASYFRAVAKGQVYGLSARGLSINTGEAAGEEFPQFKSFWIEKPASNANSIVVHALLDSESAAAAYRFTIRPGDTTIFDVEMVIYPRVEIKNTGLAAITSMFFFGPNDRKEVDDFRPAVHDSDGLAIFNGRGEQLWRPLHNPRDLQISSFGDRNPRGFGLMQRQKDFSDYQDLESSFERRPSLWVEPIGDWGEGSVQLLEIPTKEEIHDNIGTFWRPKNPLPAKGELAFTYRLHWGPDQPKPSALAIFSRSGIGARGDDTKLFVLDLIGDKLKSIDPTKIKGVVTAEKAEIRNIVTQRNPQNGGWRLSFEMPVKSKAPVELRASLMQDDQAISEVWVYRWTP</sequence>
<dbReference type="GO" id="GO:0003824">
    <property type="term" value="F:catalytic activity"/>
    <property type="evidence" value="ECO:0007669"/>
    <property type="project" value="InterPro"/>
</dbReference>
<comment type="function">
    <text evidence="6">Involved in the biosynthesis of osmoregulated periplasmic glucans (OPGs).</text>
</comment>